<protein>
    <submittedName>
        <fullName evidence="1">Uncharacterized protein</fullName>
    </submittedName>
</protein>
<dbReference type="AlphaFoldDB" id="A0A397TW84"/>
<accession>A0A397TW84</accession>
<feature type="non-terminal residue" evidence="1">
    <location>
        <position position="1"/>
    </location>
</feature>
<dbReference type="SUPFAM" id="SSF52467">
    <property type="entry name" value="DHS-like NAD/FAD-binding domain"/>
    <property type="match status" value="1"/>
</dbReference>
<dbReference type="OrthoDB" id="2919105at2759"/>
<proteinExistence type="predicted"/>
<reference evidence="1 2" key="1">
    <citation type="submission" date="2018-06" db="EMBL/GenBank/DDBJ databases">
        <title>Comparative genomics reveals the genomic features of Rhizophagus irregularis, R. cerebriforme, R. diaphanum and Gigaspora rosea, and their symbiotic lifestyle signature.</title>
        <authorList>
            <person name="Morin E."/>
            <person name="San Clemente H."/>
            <person name="Chen E.C.H."/>
            <person name="De La Providencia I."/>
            <person name="Hainaut M."/>
            <person name="Kuo A."/>
            <person name="Kohler A."/>
            <person name="Murat C."/>
            <person name="Tang N."/>
            <person name="Roy S."/>
            <person name="Loubradou J."/>
            <person name="Henrissat B."/>
            <person name="Grigoriev I.V."/>
            <person name="Corradi N."/>
            <person name="Roux C."/>
            <person name="Martin F.M."/>
        </authorList>
    </citation>
    <scope>NUCLEOTIDE SEQUENCE [LARGE SCALE GENOMIC DNA]</scope>
    <source>
        <strain evidence="1 2">DAOM 194757</strain>
    </source>
</reference>
<keyword evidence="2" id="KW-1185">Reference proteome</keyword>
<dbReference type="Proteomes" id="UP000266673">
    <property type="component" value="Unassembled WGS sequence"/>
</dbReference>
<dbReference type="EMBL" id="QKWP01002736">
    <property type="protein sequence ID" value="RIB02320.1"/>
    <property type="molecule type" value="Genomic_DNA"/>
</dbReference>
<dbReference type="Gene3D" id="3.40.50.1220">
    <property type="entry name" value="TPP-binding domain"/>
    <property type="match status" value="1"/>
</dbReference>
<evidence type="ECO:0000313" key="1">
    <source>
        <dbReference type="EMBL" id="RIB02320.1"/>
    </source>
</evidence>
<organism evidence="1 2">
    <name type="scientific">Gigaspora rosea</name>
    <dbReference type="NCBI Taxonomy" id="44941"/>
    <lineage>
        <taxon>Eukaryota</taxon>
        <taxon>Fungi</taxon>
        <taxon>Fungi incertae sedis</taxon>
        <taxon>Mucoromycota</taxon>
        <taxon>Glomeromycotina</taxon>
        <taxon>Glomeromycetes</taxon>
        <taxon>Diversisporales</taxon>
        <taxon>Gigasporaceae</taxon>
        <taxon>Gigaspora</taxon>
    </lineage>
</organism>
<gene>
    <name evidence="1" type="ORF">C2G38_2291749</name>
</gene>
<sequence>VGLELWNFGSIKNCQAQVVQLHGTLANLQCRVCTNIYSFTTEYCDIFMKGETPNCSACEKRGKYIHNKKNENLILDN</sequence>
<dbReference type="InterPro" id="IPR029035">
    <property type="entry name" value="DHS-like_NAD/FAD-binding_dom"/>
</dbReference>
<evidence type="ECO:0000313" key="2">
    <source>
        <dbReference type="Proteomes" id="UP000266673"/>
    </source>
</evidence>
<name>A0A397TW84_9GLOM</name>
<comment type="caution">
    <text evidence="1">The sequence shown here is derived from an EMBL/GenBank/DDBJ whole genome shotgun (WGS) entry which is preliminary data.</text>
</comment>